<dbReference type="CDD" id="cd01169">
    <property type="entry name" value="HMPP_kinase"/>
    <property type="match status" value="1"/>
</dbReference>
<evidence type="ECO:0000313" key="18">
    <source>
        <dbReference type="EMBL" id="COA14087.1"/>
    </source>
</evidence>
<evidence type="ECO:0000256" key="11">
    <source>
        <dbReference type="ARBA" id="ARBA00022840"/>
    </source>
</evidence>
<comment type="catalytic activity">
    <reaction evidence="2">
        <text>4-amino-2-methyl-5-(phosphooxymethyl)pyrimidine + ATP = 4-amino-2-methyl-5-(diphosphooxymethyl)pyrimidine + ADP</text>
        <dbReference type="Rhea" id="RHEA:19893"/>
        <dbReference type="ChEBI" id="CHEBI:30616"/>
        <dbReference type="ChEBI" id="CHEBI:57841"/>
        <dbReference type="ChEBI" id="CHEBI:58354"/>
        <dbReference type="ChEBI" id="CHEBI:456216"/>
        <dbReference type="EC" id="2.7.4.7"/>
    </reaction>
</comment>
<evidence type="ECO:0000256" key="10">
    <source>
        <dbReference type="ARBA" id="ARBA00022777"/>
    </source>
</evidence>
<dbReference type="AlphaFoldDB" id="A0A0T8WTB9"/>
<dbReference type="InterPro" id="IPR029056">
    <property type="entry name" value="Ribokinase-like"/>
</dbReference>
<name>A0A0T8WTB9_STREE</name>
<evidence type="ECO:0000256" key="6">
    <source>
        <dbReference type="ARBA" id="ARBA00012963"/>
    </source>
</evidence>
<evidence type="ECO:0000256" key="1">
    <source>
        <dbReference type="ARBA" id="ARBA00000151"/>
    </source>
</evidence>
<dbReference type="EMBL" id="CKGU01000036">
    <property type="protein sequence ID" value="CIS77767.1"/>
    <property type="molecule type" value="Genomic_DNA"/>
</dbReference>
<dbReference type="NCBIfam" id="TIGR00097">
    <property type="entry name" value="HMP-P_kinase"/>
    <property type="match status" value="1"/>
</dbReference>
<evidence type="ECO:0000256" key="7">
    <source>
        <dbReference type="ARBA" id="ARBA00019161"/>
    </source>
</evidence>
<evidence type="ECO:0000256" key="4">
    <source>
        <dbReference type="ARBA" id="ARBA00009879"/>
    </source>
</evidence>
<dbReference type="GO" id="GO:0008902">
    <property type="term" value="F:hydroxymethylpyrimidine kinase activity"/>
    <property type="evidence" value="ECO:0007669"/>
    <property type="project" value="UniProtKB-EC"/>
</dbReference>
<dbReference type="EC" id="2.7.4.7" evidence="6"/>
<protein>
    <recommendedName>
        <fullName evidence="7">Hydroxymethylpyrimidine/phosphomethylpyrimidine kinase</fullName>
        <ecNumber evidence="5">2.7.1.49</ecNumber>
        <ecNumber evidence="6">2.7.4.7</ecNumber>
    </recommendedName>
    <alternativeName>
        <fullName evidence="14">Hydroxymethylpyrimidine kinase</fullName>
    </alternativeName>
    <alternativeName>
        <fullName evidence="15">Hydroxymethylpyrimidine phosphate kinase</fullName>
    </alternativeName>
</protein>
<comment type="pathway">
    <text evidence="3">Cofactor biosynthesis; thiamine diphosphate biosynthesis; 4-amino-2-methyl-5-diphosphomethylpyrimidine from 5-amino-1-(5-phospho-D-ribosyl)imidazole: step 3/3.</text>
</comment>
<sequence length="268" mass="28828">MTYLPVALTIAGTDPSGGAGIMADLKSFQARDVYGMAVVTSLVAQNTRGVQLIEHVSPQMLKAQLESVFSDIPPQAVKTGMLATTEIMEIIQPYLKKLDCPYVLDPVMVATSGDALIDSNARDYLKTNLLPLATIITPNLPEAEEIVGFSIHDPEDMQRAGRLILKEFGPQSVVIKGGHLKGGHLKGGAKDFLFTKNEQFVWESPRIQTCHTHGTGCTFAAVITAELAKGKSLYQAVDKAKAFITKAIQDAPQLGHGSGPVNHTTFKD</sequence>
<reference evidence="19 22" key="2">
    <citation type="submission" date="2019-04" db="EMBL/GenBank/DDBJ databases">
        <authorList>
            <consortium name="Pathogen Informatics"/>
        </authorList>
    </citation>
    <scope>NUCLEOTIDE SEQUENCE [LARGE SCALE GENOMIC DNA]</scope>
    <source>
        <strain evidence="19 22">GPSC129</strain>
    </source>
</reference>
<dbReference type="EC" id="2.7.1.49" evidence="5"/>
<evidence type="ECO:0000256" key="14">
    <source>
        <dbReference type="ARBA" id="ARBA00042102"/>
    </source>
</evidence>
<dbReference type="Gene3D" id="3.40.1190.20">
    <property type="match status" value="1"/>
</dbReference>
<dbReference type="PANTHER" id="PTHR20858">
    <property type="entry name" value="PHOSPHOMETHYLPYRIMIDINE KINASE"/>
    <property type="match status" value="1"/>
</dbReference>
<evidence type="ECO:0000313" key="19">
    <source>
        <dbReference type="EMBL" id="VTH28522.1"/>
    </source>
</evidence>
<keyword evidence="11" id="KW-0067">ATP-binding</keyword>
<dbReference type="Pfam" id="PF08543">
    <property type="entry name" value="Phos_pyr_kin"/>
    <property type="match status" value="1"/>
</dbReference>
<comment type="catalytic activity">
    <reaction evidence="1">
        <text>4-amino-5-hydroxymethyl-2-methylpyrimidine + ATP = 4-amino-2-methyl-5-(phosphooxymethyl)pyrimidine + ADP + H(+)</text>
        <dbReference type="Rhea" id="RHEA:23096"/>
        <dbReference type="ChEBI" id="CHEBI:15378"/>
        <dbReference type="ChEBI" id="CHEBI:16892"/>
        <dbReference type="ChEBI" id="CHEBI:30616"/>
        <dbReference type="ChEBI" id="CHEBI:58354"/>
        <dbReference type="ChEBI" id="CHEBI:456216"/>
        <dbReference type="EC" id="2.7.1.49"/>
    </reaction>
</comment>
<dbReference type="GO" id="GO:0005829">
    <property type="term" value="C:cytosol"/>
    <property type="evidence" value="ECO:0007669"/>
    <property type="project" value="TreeGrafter"/>
</dbReference>
<evidence type="ECO:0000256" key="13">
    <source>
        <dbReference type="ARBA" id="ARBA00037917"/>
    </source>
</evidence>
<organism evidence="17 20">
    <name type="scientific">Streptococcus pneumoniae</name>
    <dbReference type="NCBI Taxonomy" id="1313"/>
    <lineage>
        <taxon>Bacteria</taxon>
        <taxon>Bacillati</taxon>
        <taxon>Bacillota</taxon>
        <taxon>Bacilli</taxon>
        <taxon>Lactobacillales</taxon>
        <taxon>Streptococcaceae</taxon>
        <taxon>Streptococcus</taxon>
    </lineage>
</organism>
<dbReference type="InterPro" id="IPR013749">
    <property type="entry name" value="PM/HMP-P_kinase-1"/>
</dbReference>
<dbReference type="EMBL" id="CABDQT010000005">
    <property type="protein sequence ID" value="VTH28522.1"/>
    <property type="molecule type" value="Genomic_DNA"/>
</dbReference>
<dbReference type="InterPro" id="IPR004399">
    <property type="entry name" value="HMP/HMP-P_kinase_dom"/>
</dbReference>
<evidence type="ECO:0000313" key="22">
    <source>
        <dbReference type="Proteomes" id="UP000314107"/>
    </source>
</evidence>
<comment type="pathway">
    <text evidence="13">Cofactor biosynthesis; thiamine diphosphate biosynthesis; 4-amino-2-methyl-5-diphosphomethylpyrimidine from 5-amino-1-(5-phospho-D-ribosyl)imidazole: step 2/3.</text>
</comment>
<dbReference type="GO" id="GO:0005524">
    <property type="term" value="F:ATP binding"/>
    <property type="evidence" value="ECO:0007669"/>
    <property type="project" value="UniProtKB-KW"/>
</dbReference>
<dbReference type="Proteomes" id="UP000042745">
    <property type="component" value="Unassembled WGS sequence"/>
</dbReference>
<evidence type="ECO:0000256" key="9">
    <source>
        <dbReference type="ARBA" id="ARBA00022741"/>
    </source>
</evidence>
<keyword evidence="10 17" id="KW-0418">Kinase</keyword>
<keyword evidence="8 17" id="KW-0808">Transferase</keyword>
<dbReference type="GO" id="GO:0009228">
    <property type="term" value="P:thiamine biosynthetic process"/>
    <property type="evidence" value="ECO:0007669"/>
    <property type="project" value="UniProtKB-KW"/>
</dbReference>
<reference evidence="20 21" key="1">
    <citation type="submission" date="2015-03" db="EMBL/GenBank/DDBJ databases">
        <authorList>
            <consortium name="Pathogen Informatics"/>
            <person name="Murphy D."/>
        </authorList>
    </citation>
    <scope>NUCLEOTIDE SEQUENCE [LARGE SCALE GENOMIC DNA]</scope>
    <source>
        <strain evidence="18 21">SMRU1414</strain>
        <strain evidence="17">SMRU328</strain>
        <strain evidence="20">type strain: N</strain>
    </source>
</reference>
<proteinExistence type="inferred from homology"/>
<evidence type="ECO:0000313" key="20">
    <source>
        <dbReference type="Proteomes" id="UP000042745"/>
    </source>
</evidence>
<accession>A0A0T8WTB9</accession>
<keyword evidence="9" id="KW-0547">Nucleotide-binding</keyword>
<feature type="domain" description="Pyridoxamine kinase/Phosphomethylpyrimidine kinase" evidence="16">
    <location>
        <begin position="14"/>
        <end position="262"/>
    </location>
</feature>
<keyword evidence="12" id="KW-0784">Thiamine biosynthesis</keyword>
<evidence type="ECO:0000313" key="17">
    <source>
        <dbReference type="EMBL" id="CIS77767.1"/>
    </source>
</evidence>
<dbReference type="EMBL" id="CQVU01000008">
    <property type="protein sequence ID" value="COA14087.1"/>
    <property type="molecule type" value="Genomic_DNA"/>
</dbReference>
<dbReference type="SUPFAM" id="SSF53613">
    <property type="entry name" value="Ribokinase-like"/>
    <property type="match status" value="1"/>
</dbReference>
<evidence type="ECO:0000256" key="5">
    <source>
        <dbReference type="ARBA" id="ARBA00012135"/>
    </source>
</evidence>
<dbReference type="RefSeq" id="WP_000221748.1">
    <property type="nucleotide sequence ID" value="NZ_AP026915.1"/>
</dbReference>
<comment type="similarity">
    <text evidence="4">Belongs to the ThiD family.</text>
</comment>
<dbReference type="FunFam" id="3.40.1190.20:FF:000003">
    <property type="entry name" value="Phosphomethylpyrimidine kinase ThiD"/>
    <property type="match status" value="1"/>
</dbReference>
<evidence type="ECO:0000256" key="12">
    <source>
        <dbReference type="ARBA" id="ARBA00022977"/>
    </source>
</evidence>
<dbReference type="Proteomes" id="UP000314107">
    <property type="component" value="Unassembled WGS sequence"/>
</dbReference>
<dbReference type="Proteomes" id="UP000042967">
    <property type="component" value="Unassembled WGS sequence"/>
</dbReference>
<evidence type="ECO:0000256" key="8">
    <source>
        <dbReference type="ARBA" id="ARBA00022679"/>
    </source>
</evidence>
<evidence type="ECO:0000259" key="16">
    <source>
        <dbReference type="Pfam" id="PF08543"/>
    </source>
</evidence>
<evidence type="ECO:0000313" key="21">
    <source>
        <dbReference type="Proteomes" id="UP000042967"/>
    </source>
</evidence>
<gene>
    <name evidence="17" type="primary">thiD</name>
    <name evidence="17" type="ORF">ERS019486_01849</name>
    <name evidence="18" type="ORF">ERS020924_01054</name>
    <name evidence="19" type="ORF">SAMEA3171064_00637</name>
</gene>
<evidence type="ECO:0000256" key="2">
    <source>
        <dbReference type="ARBA" id="ARBA00000565"/>
    </source>
</evidence>
<evidence type="ECO:0000256" key="15">
    <source>
        <dbReference type="ARBA" id="ARBA00043176"/>
    </source>
</evidence>
<dbReference type="GO" id="GO:0008972">
    <property type="term" value="F:phosphomethylpyrimidine kinase activity"/>
    <property type="evidence" value="ECO:0007669"/>
    <property type="project" value="UniProtKB-EC"/>
</dbReference>
<evidence type="ECO:0000256" key="3">
    <source>
        <dbReference type="ARBA" id="ARBA00004769"/>
    </source>
</evidence>
<dbReference type="PANTHER" id="PTHR20858:SF17">
    <property type="entry name" value="HYDROXYMETHYLPYRIMIDINE_PHOSPHOMETHYLPYRIMIDINE KINASE THI20-RELATED"/>
    <property type="match status" value="1"/>
</dbReference>